<dbReference type="GO" id="GO:0030170">
    <property type="term" value="F:pyridoxal phosphate binding"/>
    <property type="evidence" value="ECO:0007669"/>
    <property type="project" value="InterPro"/>
</dbReference>
<reference evidence="2" key="1">
    <citation type="submission" date="2020-05" db="EMBL/GenBank/DDBJ databases">
        <authorList>
            <person name="Chiriac C."/>
            <person name="Salcher M."/>
            <person name="Ghai R."/>
            <person name="Kavagutti S V."/>
        </authorList>
    </citation>
    <scope>NUCLEOTIDE SEQUENCE</scope>
</reference>
<dbReference type="Gene3D" id="3.90.1150.10">
    <property type="entry name" value="Aspartate Aminotransferase, domain 1"/>
    <property type="match status" value="1"/>
</dbReference>
<gene>
    <name evidence="2" type="ORF">UFOPK2166_00678</name>
</gene>
<dbReference type="AlphaFoldDB" id="A0A6J6KL85"/>
<dbReference type="InterPro" id="IPR015422">
    <property type="entry name" value="PyrdxlP-dep_Trfase_small"/>
</dbReference>
<dbReference type="SUPFAM" id="SSF53383">
    <property type="entry name" value="PLP-dependent transferases"/>
    <property type="match status" value="1"/>
</dbReference>
<name>A0A6J6KL85_9ZZZZ</name>
<organism evidence="2">
    <name type="scientific">freshwater metagenome</name>
    <dbReference type="NCBI Taxonomy" id="449393"/>
    <lineage>
        <taxon>unclassified sequences</taxon>
        <taxon>metagenomes</taxon>
        <taxon>ecological metagenomes</taxon>
    </lineage>
</organism>
<dbReference type="EMBL" id="CAEZWB010000073">
    <property type="protein sequence ID" value="CAB4648639.1"/>
    <property type="molecule type" value="Genomic_DNA"/>
</dbReference>
<protein>
    <submittedName>
        <fullName evidence="2">Unannotated protein</fullName>
    </submittedName>
</protein>
<dbReference type="InterPro" id="IPR004839">
    <property type="entry name" value="Aminotransferase_I/II_large"/>
</dbReference>
<proteinExistence type="predicted"/>
<feature type="domain" description="Aminotransferase class I/classII large" evidence="1">
    <location>
        <begin position="10"/>
        <end position="58"/>
    </location>
</feature>
<accession>A0A6J6KL85</accession>
<sequence length="70" mass="7510">MVDVRATKLSGEEFAWKLLDDHNIGVMPGESFGKGGAGHVRIALTVEAQVLRQACETIRSMAEALVAKAK</sequence>
<evidence type="ECO:0000313" key="2">
    <source>
        <dbReference type="EMBL" id="CAB4648639.1"/>
    </source>
</evidence>
<dbReference type="InterPro" id="IPR015424">
    <property type="entry name" value="PyrdxlP-dep_Trfase"/>
</dbReference>
<evidence type="ECO:0000259" key="1">
    <source>
        <dbReference type="Pfam" id="PF00155"/>
    </source>
</evidence>
<dbReference type="Pfam" id="PF00155">
    <property type="entry name" value="Aminotran_1_2"/>
    <property type="match status" value="1"/>
</dbReference>